<evidence type="ECO:0000313" key="1">
    <source>
        <dbReference type="EMBL" id="CAG8489136.1"/>
    </source>
</evidence>
<organism evidence="1 2">
    <name type="scientific">Dentiscutata heterogama</name>
    <dbReference type="NCBI Taxonomy" id="1316150"/>
    <lineage>
        <taxon>Eukaryota</taxon>
        <taxon>Fungi</taxon>
        <taxon>Fungi incertae sedis</taxon>
        <taxon>Mucoromycota</taxon>
        <taxon>Glomeromycotina</taxon>
        <taxon>Glomeromycetes</taxon>
        <taxon>Diversisporales</taxon>
        <taxon>Gigasporaceae</taxon>
        <taxon>Dentiscutata</taxon>
    </lineage>
</organism>
<reference evidence="1" key="1">
    <citation type="submission" date="2021-06" db="EMBL/GenBank/DDBJ databases">
        <authorList>
            <person name="Kallberg Y."/>
            <person name="Tangrot J."/>
            <person name="Rosling A."/>
        </authorList>
    </citation>
    <scope>NUCLEOTIDE SEQUENCE</scope>
    <source>
        <strain evidence="1">IL203A</strain>
    </source>
</reference>
<feature type="non-terminal residue" evidence="1">
    <location>
        <position position="1463"/>
    </location>
</feature>
<proteinExistence type="predicted"/>
<accession>A0ACA9KTB5</accession>
<evidence type="ECO:0000313" key="2">
    <source>
        <dbReference type="Proteomes" id="UP000789702"/>
    </source>
</evidence>
<protein>
    <submittedName>
        <fullName evidence="1">4720_t:CDS:1</fullName>
    </submittedName>
</protein>
<name>A0ACA9KTB5_9GLOM</name>
<dbReference type="Proteomes" id="UP000789702">
    <property type="component" value="Unassembled WGS sequence"/>
</dbReference>
<dbReference type="EMBL" id="CAJVPU010001815">
    <property type="protein sequence ID" value="CAG8489136.1"/>
    <property type="molecule type" value="Genomic_DNA"/>
</dbReference>
<gene>
    <name evidence="1" type="ORF">DHETER_LOCUS2476</name>
</gene>
<comment type="caution">
    <text evidence="1">The sequence shown here is derived from an EMBL/GenBank/DDBJ whole genome shotgun (WGS) entry which is preliminary data.</text>
</comment>
<sequence length="1463" mass="165884">MSIADTLPPAIIAAVSSIFIILQAIQNRKNYFEIPSEEVSDDIIDNARFSTVQRDVVKLGITILQTGLFTFLFFLRFKHGNNLNFDTISPGILAICWFYALTISAIALSLKSRPIINLSDSYQMDEIIEKLTVICNFIFSLVATSIAITTPMGPPILQNGRAVCAIEYCSIWDFITFFPASKLIFKAYTQKTFNDGDLDLLPFAYQAKSLYNAFKKTRGCKLLYRILMANKRVISLQLLFTILAAVLYYAPIIFLYRFLSFIQTRSENESLKLGYVYIFGMLVSSIILRLTIAQNWYWAANVFTVSVKEMLNSEIYSKSLRRINSHVSTMKDESNKSEDNLDDDNSSIGKVTNLMSIDTNRISEFCMWWTNAFDSPIELIIGLYFLYQLMGVSCLIGLSVMIITLPINHQTAKQYAKTQDKLMNARDRRVELMNEVLQGIRMIKFFAWEKNWKNKVLEARNIELKQLRNNFIYLSLFDLLWMATPILVTILSFFFFTKIQKNELTAAIAFTSLVIFNELRFALNALPETFMDGLQALISIHRIEKFLNEDEIEILHENNYPFITSISFEKATISWNKIKENSDEFIMQDLDLEFPVGELSIICGPTGSGKTLLLMSLLGETCIISGNINSPRSLTSPIDQNINENNWILPNCTAYVAQQVWLQNASIRDNVLFGLPYNESRYNQVIKVCALEKDFQILEDGDMTEIGEKGITLSGGQKMRVALASAVDAHTALQLMNKCLLGPIMKGRTRILVTHHIRFGLTGATYLVAVDNGKIVTSGAISELRNSGILASIYDDSQSELVNPVELITENAFVENAAQVDDSQPIKKVSKPRVLIEEEARPTGMVKFKIYKSYFYANGNILYWLIAAVTFIGARGVQIMENWWLKVWSNASNNNETFPIIFNLVQQDNLVMVDGIFSYIHKPYNVDYYLNIYVLITFLSIITGVLRFAWLYYGSLRASKKLYQTLLHRVIRAPLRFFDTTPVGRILNRFSKDFETIDSSLAGELAQFLINAIMMLSTMVVLTVITKGVIYTIVGALYVKASRELKRMDSVSRSPLYSHFTETLIGITTIRAFGASKRFMQDMLLRIDNNSRPSFYVWLTNRWLSVYFNVTSSFVSFLAGIFILWNLDQIDAGLAGLSLSFAMQFTQQIMWTVRKYTLLEMSLNAVERISEFSEIPQEAPAIIEPRPPACWPHSGAIVVQNLEVKYASDLEPVLHHISFNVEGQEKIGLVGRTGSGKSTIALALFRFVEPSDGRILVDELDISSVGVEDLRSRITIIPQDPILFTGTIRSNLDTFSQYEDSEILNSLRRVHLIPSVEDVDDVSISGDNLFKNLDTPVSEGGKNFSQGQRQLLCLARALLRSSKIILMDEATASIDFAMDEKIQKMIRTEFAECTVLCIAHRLRTVIDYDRILVIDRGNIIEFDSPYNLIMDSNSLFYQMCQNSGEFDLLMPLASKEDKDDGEA</sequence>
<keyword evidence="2" id="KW-1185">Reference proteome</keyword>